<dbReference type="InterPro" id="IPR008979">
    <property type="entry name" value="Galactose-bd-like_sf"/>
</dbReference>
<dbReference type="GeneTree" id="ENSGT00390000004140"/>
<dbReference type="GO" id="GO:0003684">
    <property type="term" value="F:damaged DNA binding"/>
    <property type="evidence" value="ECO:0007669"/>
    <property type="project" value="InterPro"/>
</dbReference>
<dbReference type="Pfam" id="PF01834">
    <property type="entry name" value="XRCC1_N"/>
    <property type="match status" value="1"/>
</dbReference>
<dbReference type="GO" id="GO:0005634">
    <property type="term" value="C:nucleus"/>
    <property type="evidence" value="ECO:0007669"/>
    <property type="project" value="InterPro"/>
</dbReference>
<dbReference type="Gene3D" id="2.60.120.260">
    <property type="entry name" value="Galactose-binding domain-like"/>
    <property type="match status" value="1"/>
</dbReference>
<feature type="region of interest" description="Disordered" evidence="1">
    <location>
        <begin position="329"/>
        <end position="407"/>
    </location>
</feature>
<evidence type="ECO:0000313" key="4">
    <source>
        <dbReference type="Proteomes" id="UP000694406"/>
    </source>
</evidence>
<sequence>MSRLIWVSGVIPTVCVLLDFQVCNSFSCPVRLIVAVWFCVDFYVQFVCTVLCFQTEFPSFKACFWESFFSSKGNWTLGAKLEVLKGHFLLYLGALPLRRAPLGHHSRGLAVPAAELTGGCAVTGPREEKGRATWAGAGGAFLESKRVFPAFGSPGNSGSAFLQIEVGRSSWPPDRDYLTLLPTTTLMVPADAKWDRNRSGVRMFKEGDLLASALAEKWDRVRLTCSQPFHRQAQFGLAFIRIRSPEDTEESQGAPAAPSPGQASPESAPRPGVSSGVFGGTLSPAGPSPSPQEEMLLKSQLQQLDSTLRGLSRPAQLVLKAAASARKRAPLLPAASPPLPAARSREAPRPKEEQPARSSCLKTKRRSQGGARRPRNGSQREARAHSQRGKPPAWESEEEEGESRGGGGAALGTCPICAGCFPAELLPVHASTCGEEVEASSSPAWGSWVECPLCQGRFPASEVEGHASGCGEEDA</sequence>
<reference evidence="3" key="2">
    <citation type="submission" date="2025-09" db="UniProtKB">
        <authorList>
            <consortium name="Ensembl"/>
        </authorList>
    </citation>
    <scope>IDENTIFICATION</scope>
</reference>
<evidence type="ECO:0000256" key="1">
    <source>
        <dbReference type="SAM" id="MobiDB-lite"/>
    </source>
</evidence>
<dbReference type="GO" id="GO:0000012">
    <property type="term" value="P:single strand break repair"/>
    <property type="evidence" value="ECO:0007669"/>
    <property type="project" value="InterPro"/>
</dbReference>
<accession>A0A8C5S479</accession>
<dbReference type="InterPro" id="IPR002706">
    <property type="entry name" value="Xrcc1_N"/>
</dbReference>
<feature type="region of interest" description="Disordered" evidence="1">
    <location>
        <begin position="245"/>
        <end position="295"/>
    </location>
</feature>
<reference evidence="3" key="1">
    <citation type="submission" date="2025-08" db="UniProtKB">
        <authorList>
            <consortium name="Ensembl"/>
        </authorList>
    </citation>
    <scope>IDENTIFICATION</scope>
</reference>
<feature type="compositionally biased region" description="Basic and acidic residues" evidence="1">
    <location>
        <begin position="343"/>
        <end position="355"/>
    </location>
</feature>
<dbReference type="Ensembl" id="ENSLLTT00000012443.1">
    <property type="protein sequence ID" value="ENSLLTP00000011971.1"/>
    <property type="gene ID" value="ENSLLTG00000009198.1"/>
</dbReference>
<dbReference type="GO" id="GO:0006284">
    <property type="term" value="P:base-excision repair"/>
    <property type="evidence" value="ECO:0007669"/>
    <property type="project" value="TreeGrafter"/>
</dbReference>
<dbReference type="PANTHER" id="PTHR11370">
    <property type="entry name" value="DNA-REPAIR PROTEIN XRCC1"/>
    <property type="match status" value="1"/>
</dbReference>
<protein>
    <recommendedName>
        <fullName evidence="2">DNA-repair protein Xrcc1 N-terminal domain-containing protein</fullName>
    </recommendedName>
</protein>
<proteinExistence type="predicted"/>
<evidence type="ECO:0000313" key="3">
    <source>
        <dbReference type="Ensembl" id="ENSLLTP00000011971.1"/>
    </source>
</evidence>
<dbReference type="AlphaFoldDB" id="A0A8C5S479"/>
<name>A0A8C5S479_LATLA</name>
<feature type="compositionally biased region" description="Low complexity" evidence="1">
    <location>
        <begin position="251"/>
        <end position="269"/>
    </location>
</feature>
<dbReference type="PANTHER" id="PTHR11370:SF4">
    <property type="entry name" value="DNA-REPAIR PROTEIN XRCC1 N-TERMINAL DOMAIN-CONTAINING PROTEIN"/>
    <property type="match status" value="1"/>
</dbReference>
<dbReference type="SUPFAM" id="SSF49785">
    <property type="entry name" value="Galactose-binding domain-like"/>
    <property type="match status" value="1"/>
</dbReference>
<keyword evidence="4" id="KW-1185">Reference proteome</keyword>
<feature type="compositionally biased region" description="Basic residues" evidence="1">
    <location>
        <begin position="362"/>
        <end position="375"/>
    </location>
</feature>
<dbReference type="Proteomes" id="UP000694406">
    <property type="component" value="Unplaced"/>
</dbReference>
<feature type="domain" description="DNA-repair protein Xrcc1 N-terminal" evidence="2">
    <location>
        <begin position="155"/>
        <end position="242"/>
    </location>
</feature>
<evidence type="ECO:0000259" key="2">
    <source>
        <dbReference type="Pfam" id="PF01834"/>
    </source>
</evidence>
<organism evidence="3 4">
    <name type="scientific">Laticauda laticaudata</name>
    <name type="common">Blue-ringed sea krait</name>
    <name type="synonym">Blue-lipped sea krait</name>
    <dbReference type="NCBI Taxonomy" id="8630"/>
    <lineage>
        <taxon>Eukaryota</taxon>
        <taxon>Metazoa</taxon>
        <taxon>Chordata</taxon>
        <taxon>Craniata</taxon>
        <taxon>Vertebrata</taxon>
        <taxon>Euteleostomi</taxon>
        <taxon>Lepidosauria</taxon>
        <taxon>Squamata</taxon>
        <taxon>Bifurcata</taxon>
        <taxon>Unidentata</taxon>
        <taxon>Episquamata</taxon>
        <taxon>Toxicofera</taxon>
        <taxon>Serpentes</taxon>
        <taxon>Colubroidea</taxon>
        <taxon>Elapidae</taxon>
        <taxon>Laticaudinae</taxon>
        <taxon>Laticauda</taxon>
    </lineage>
</organism>